<dbReference type="PANTHER" id="PTHR48090">
    <property type="entry name" value="UNDECAPRENYL-PHOSPHATE 4-DEOXY-4-FORMAMIDO-L-ARABINOSE TRANSFERASE-RELATED"/>
    <property type="match status" value="1"/>
</dbReference>
<dbReference type="Proteomes" id="UP000322294">
    <property type="component" value="Unassembled WGS sequence"/>
</dbReference>
<dbReference type="AlphaFoldDB" id="A0A5S5AGX2"/>
<comment type="catalytic activity">
    <reaction evidence="9">
        <text>an NDP-alpha-D-glucose + (2R)-3-phosphoglycerate = (2R)-2-O-(alpha-D-glucopyranosyl)-3-phospho-glycerate + a ribonucleoside 5'-diphosphate + H(+)</text>
        <dbReference type="Rhea" id="RHEA:47244"/>
        <dbReference type="ChEBI" id="CHEBI:15378"/>
        <dbReference type="ChEBI" id="CHEBI:57930"/>
        <dbReference type="ChEBI" id="CHEBI:58272"/>
        <dbReference type="ChEBI" id="CHEBI:62600"/>
        <dbReference type="ChEBI" id="CHEBI:76533"/>
        <dbReference type="EC" id="2.4.1.266"/>
    </reaction>
    <physiologicalReaction direction="left-to-right" evidence="9">
        <dbReference type="Rhea" id="RHEA:47245"/>
    </physiologicalReaction>
</comment>
<dbReference type="Pfam" id="PF00535">
    <property type="entry name" value="Glycos_transf_2"/>
    <property type="match status" value="1"/>
</dbReference>
<feature type="domain" description="Glycosyltransferase 2-like" evidence="10">
    <location>
        <begin position="4"/>
        <end position="120"/>
    </location>
</feature>
<evidence type="ECO:0000256" key="8">
    <source>
        <dbReference type="ARBA" id="ARBA00048689"/>
    </source>
</evidence>
<name>A0A5S5AGX2_9FIRM</name>
<dbReference type="InterPro" id="IPR029044">
    <property type="entry name" value="Nucleotide-diphossugar_trans"/>
</dbReference>
<gene>
    <name evidence="11" type="ORF">LZ11_02237</name>
</gene>
<dbReference type="PANTHER" id="PTHR48090:SF10">
    <property type="entry name" value="GLUCOSYL-3-PHOSPHOGLYCERATE SYNTHASE"/>
    <property type="match status" value="1"/>
</dbReference>
<keyword evidence="3" id="KW-0328">Glycosyltransferase</keyword>
<evidence type="ECO:0000256" key="2">
    <source>
        <dbReference type="ARBA" id="ARBA00006739"/>
    </source>
</evidence>
<proteinExistence type="inferred from homology"/>
<evidence type="ECO:0000256" key="5">
    <source>
        <dbReference type="ARBA" id="ARBA00022842"/>
    </source>
</evidence>
<evidence type="ECO:0000256" key="6">
    <source>
        <dbReference type="ARBA" id="ARBA00039022"/>
    </source>
</evidence>
<evidence type="ECO:0000256" key="9">
    <source>
        <dbReference type="ARBA" id="ARBA00048997"/>
    </source>
</evidence>
<evidence type="ECO:0000256" key="1">
    <source>
        <dbReference type="ARBA" id="ARBA00001946"/>
    </source>
</evidence>
<organism evidence="11 12">
    <name type="scientific">Thermosediminibacter litoriperuensis</name>
    <dbReference type="NCBI Taxonomy" id="291989"/>
    <lineage>
        <taxon>Bacteria</taxon>
        <taxon>Bacillati</taxon>
        <taxon>Bacillota</taxon>
        <taxon>Clostridia</taxon>
        <taxon>Thermosediminibacterales</taxon>
        <taxon>Thermosediminibacteraceae</taxon>
        <taxon>Thermosediminibacter</taxon>
    </lineage>
</organism>
<dbReference type="EMBL" id="VNHO01000034">
    <property type="protein sequence ID" value="TYP49227.1"/>
    <property type="molecule type" value="Genomic_DNA"/>
</dbReference>
<evidence type="ECO:0000313" key="12">
    <source>
        <dbReference type="Proteomes" id="UP000322294"/>
    </source>
</evidence>
<dbReference type="OrthoDB" id="9810303at2"/>
<comment type="similarity">
    <text evidence="2">Belongs to the glycosyltransferase 2 family.</text>
</comment>
<dbReference type="Gene3D" id="3.90.550.10">
    <property type="entry name" value="Spore Coat Polysaccharide Biosynthesis Protein SpsA, Chain A"/>
    <property type="match status" value="1"/>
</dbReference>
<comment type="cofactor">
    <cofactor evidence="1">
        <name>Mg(2+)</name>
        <dbReference type="ChEBI" id="CHEBI:18420"/>
    </cofactor>
</comment>
<evidence type="ECO:0000259" key="10">
    <source>
        <dbReference type="Pfam" id="PF00535"/>
    </source>
</evidence>
<dbReference type="CDD" id="cd04179">
    <property type="entry name" value="DPM_DPG-synthase_like"/>
    <property type="match status" value="1"/>
</dbReference>
<sequence>MKVSVVIPAFNEEDNIASVVKKVMELHNLQEVIVVDDGSSDSTARRAAGAGAVVIRHNTNLGKGKALMTGSEAAKGEIVVFLDADLRFETGDLEKMIEPVVLGDADMTIARFPRPLKKGGFGFVKALAGWGVYLLTGHRISASLSGQRAIRREVLESVKEIPGGFGAEVGFLIDVLRKGFRVLEVDVNMRHRETGRSLRDFMHRGRQFVDILVTLLRKVYAV</sequence>
<evidence type="ECO:0000256" key="3">
    <source>
        <dbReference type="ARBA" id="ARBA00022676"/>
    </source>
</evidence>
<dbReference type="InterPro" id="IPR001173">
    <property type="entry name" value="Glyco_trans_2-like"/>
</dbReference>
<dbReference type="SUPFAM" id="SSF53448">
    <property type="entry name" value="Nucleotide-diphospho-sugar transferases"/>
    <property type="match status" value="1"/>
</dbReference>
<keyword evidence="5" id="KW-0460">Magnesium</keyword>
<evidence type="ECO:0000313" key="11">
    <source>
        <dbReference type="EMBL" id="TYP49227.1"/>
    </source>
</evidence>
<dbReference type="GO" id="GO:0016757">
    <property type="term" value="F:glycosyltransferase activity"/>
    <property type="evidence" value="ECO:0007669"/>
    <property type="project" value="UniProtKB-KW"/>
</dbReference>
<keyword evidence="12" id="KW-1185">Reference proteome</keyword>
<accession>A0A5S5AGX2</accession>
<dbReference type="EC" id="2.4.1.266" evidence="6"/>
<comment type="caution">
    <text evidence="11">The sequence shown here is derived from an EMBL/GenBank/DDBJ whole genome shotgun (WGS) entry which is preliminary data.</text>
</comment>
<keyword evidence="4 11" id="KW-0808">Transferase</keyword>
<dbReference type="InterPro" id="IPR050256">
    <property type="entry name" value="Glycosyltransferase_2"/>
</dbReference>
<reference evidence="11 12" key="1">
    <citation type="submission" date="2019-07" db="EMBL/GenBank/DDBJ databases">
        <title>Genomic Encyclopedia of Type Strains, Phase I: the one thousand microbial genomes (KMG-I) project.</title>
        <authorList>
            <person name="Kyrpides N."/>
        </authorList>
    </citation>
    <scope>NUCLEOTIDE SEQUENCE [LARGE SCALE GENOMIC DNA]</scope>
    <source>
        <strain evidence="11 12">DSM 16647</strain>
    </source>
</reference>
<comment type="catalytic activity">
    <reaction evidence="8">
        <text>(2R)-3-phosphoglycerate + UDP-alpha-D-glucose = (2R)-2-O-(alpha-D-glucopyranosyl)-3-phospho-glycerate + UDP + H(+)</text>
        <dbReference type="Rhea" id="RHEA:31319"/>
        <dbReference type="ChEBI" id="CHEBI:15378"/>
        <dbReference type="ChEBI" id="CHEBI:58223"/>
        <dbReference type="ChEBI" id="CHEBI:58272"/>
        <dbReference type="ChEBI" id="CHEBI:58885"/>
        <dbReference type="ChEBI" id="CHEBI:62600"/>
        <dbReference type="EC" id="2.4.1.266"/>
    </reaction>
    <physiologicalReaction direction="left-to-right" evidence="8">
        <dbReference type="Rhea" id="RHEA:31320"/>
    </physiologicalReaction>
</comment>
<evidence type="ECO:0000256" key="4">
    <source>
        <dbReference type="ARBA" id="ARBA00022679"/>
    </source>
</evidence>
<evidence type="ECO:0000256" key="7">
    <source>
        <dbReference type="ARBA" id="ARBA00040894"/>
    </source>
</evidence>
<protein>
    <recommendedName>
        <fullName evidence="7">Glucosyl-3-phosphoglycerate synthase</fullName>
        <ecNumber evidence="6">2.4.1.266</ecNumber>
    </recommendedName>
</protein>